<name>A0A967C3S6_9PROT</name>
<sequence>MKQDILIGVDAGTSVIKAVAFDLAGRQIAMTSRRNHYATLANGGVEQDMRRTWDDTAAVLRELGEKIDALAGRALALSVTGQGDGCWLIDAEGIPVHDGWLWLDARAAAEARDIAASDGIDLIYRTTGAGVNVCQMRTHLTWMKRHAPELLDRAATALHCKDWLYFNLTAERASDPTEGVFTFGDYRTRDYSDAVLQALDLADLRHLLPPIVDGAVTAHGLTAQAAAATGLPAGLPVTLGYVDIMCCAMGAGLHDAAVRPGLTVLGSTGMHMRFVPDAGAVVLNDARCGYTMAFPGRAYAQMQTNMAATLNIDWVLGLAQEVLASEGVARSLDDLLKGLDDRVMAARPGAALYHPYISSAGERGPFAEPAARASFTGLDQTTGWFDMVRAVYDGLALAARDCYAAMGPMPGEIRLTGGAARSSGLKSILASTLNTPVRTVAQGEAGAAGAVMIAAVQQGLYPDIAACSEAWVTPLLQAPEAPDPQMTGVYDALYEAYVATRRTMTPAWAAMNTARGVLS</sequence>
<dbReference type="EMBL" id="JAAQPH010000003">
    <property type="protein sequence ID" value="NIA68065.1"/>
    <property type="molecule type" value="Genomic_DNA"/>
</dbReference>
<organism evidence="7 8">
    <name type="scientific">Pelagibius litoralis</name>
    <dbReference type="NCBI Taxonomy" id="374515"/>
    <lineage>
        <taxon>Bacteria</taxon>
        <taxon>Pseudomonadati</taxon>
        <taxon>Pseudomonadota</taxon>
        <taxon>Alphaproteobacteria</taxon>
        <taxon>Rhodospirillales</taxon>
        <taxon>Rhodovibrionaceae</taxon>
        <taxon>Pelagibius</taxon>
    </lineage>
</organism>
<keyword evidence="8" id="KW-1185">Reference proteome</keyword>
<protein>
    <submittedName>
        <fullName evidence="7">Carbohydrate kinase</fullName>
    </submittedName>
</protein>
<accession>A0A967C3S6</accession>
<dbReference type="Pfam" id="PF02782">
    <property type="entry name" value="FGGY_C"/>
    <property type="match status" value="1"/>
</dbReference>
<evidence type="ECO:0000256" key="2">
    <source>
        <dbReference type="ARBA" id="ARBA00022679"/>
    </source>
</evidence>
<evidence type="ECO:0000313" key="8">
    <source>
        <dbReference type="Proteomes" id="UP000761264"/>
    </source>
</evidence>
<evidence type="ECO:0000259" key="6">
    <source>
        <dbReference type="Pfam" id="PF02782"/>
    </source>
</evidence>
<evidence type="ECO:0000313" key="7">
    <source>
        <dbReference type="EMBL" id="NIA68065.1"/>
    </source>
</evidence>
<comment type="caution">
    <text evidence="7">The sequence shown here is derived from an EMBL/GenBank/DDBJ whole genome shotgun (WGS) entry which is preliminary data.</text>
</comment>
<dbReference type="GO" id="GO:0005975">
    <property type="term" value="P:carbohydrate metabolic process"/>
    <property type="evidence" value="ECO:0007669"/>
    <property type="project" value="InterPro"/>
</dbReference>
<comment type="similarity">
    <text evidence="1 4">Belongs to the FGGY kinase family.</text>
</comment>
<evidence type="ECO:0000256" key="3">
    <source>
        <dbReference type="ARBA" id="ARBA00022777"/>
    </source>
</evidence>
<dbReference type="InterPro" id="IPR018483">
    <property type="entry name" value="Carb_kinase_FGGY_CS"/>
</dbReference>
<dbReference type="GO" id="GO:0016301">
    <property type="term" value="F:kinase activity"/>
    <property type="evidence" value="ECO:0007669"/>
    <property type="project" value="UniProtKB-KW"/>
</dbReference>
<reference evidence="7" key="1">
    <citation type="submission" date="2020-03" db="EMBL/GenBank/DDBJ databases">
        <title>Genome of Pelagibius litoralis DSM 21314T.</title>
        <authorList>
            <person name="Wang G."/>
        </authorList>
    </citation>
    <scope>NUCLEOTIDE SEQUENCE</scope>
    <source>
        <strain evidence="7">DSM 21314</strain>
    </source>
</reference>
<evidence type="ECO:0000256" key="4">
    <source>
        <dbReference type="RuleBase" id="RU003733"/>
    </source>
</evidence>
<feature type="domain" description="Carbohydrate kinase FGGY C-terminal" evidence="6">
    <location>
        <begin position="294"/>
        <end position="457"/>
    </location>
</feature>
<dbReference type="InterPro" id="IPR000577">
    <property type="entry name" value="Carb_kinase_FGGY"/>
</dbReference>
<dbReference type="InterPro" id="IPR050406">
    <property type="entry name" value="FGGY_Carb_Kinase"/>
</dbReference>
<dbReference type="RefSeq" id="WP_167222239.1">
    <property type="nucleotide sequence ID" value="NZ_JAAQPH010000003.1"/>
</dbReference>
<dbReference type="PANTHER" id="PTHR43095">
    <property type="entry name" value="SUGAR KINASE"/>
    <property type="match status" value="1"/>
</dbReference>
<dbReference type="InterPro" id="IPR018484">
    <property type="entry name" value="FGGY_N"/>
</dbReference>
<feature type="domain" description="Carbohydrate kinase FGGY N-terminal" evidence="5">
    <location>
        <begin position="6"/>
        <end position="250"/>
    </location>
</feature>
<dbReference type="PIRSF" id="PIRSF000538">
    <property type="entry name" value="GlpK"/>
    <property type="match status" value="1"/>
</dbReference>
<proteinExistence type="inferred from homology"/>
<dbReference type="InterPro" id="IPR018485">
    <property type="entry name" value="FGGY_C"/>
</dbReference>
<dbReference type="Pfam" id="PF00370">
    <property type="entry name" value="FGGY_N"/>
    <property type="match status" value="1"/>
</dbReference>
<dbReference type="InterPro" id="IPR043129">
    <property type="entry name" value="ATPase_NBD"/>
</dbReference>
<dbReference type="PANTHER" id="PTHR43095:SF5">
    <property type="entry name" value="XYLULOSE KINASE"/>
    <property type="match status" value="1"/>
</dbReference>
<dbReference type="Gene3D" id="3.30.420.40">
    <property type="match status" value="2"/>
</dbReference>
<dbReference type="PROSITE" id="PS00445">
    <property type="entry name" value="FGGY_KINASES_2"/>
    <property type="match status" value="1"/>
</dbReference>
<dbReference type="AlphaFoldDB" id="A0A967C3S6"/>
<dbReference type="SUPFAM" id="SSF53067">
    <property type="entry name" value="Actin-like ATPase domain"/>
    <property type="match status" value="2"/>
</dbReference>
<dbReference type="Proteomes" id="UP000761264">
    <property type="component" value="Unassembled WGS sequence"/>
</dbReference>
<evidence type="ECO:0000256" key="1">
    <source>
        <dbReference type="ARBA" id="ARBA00009156"/>
    </source>
</evidence>
<keyword evidence="2 4" id="KW-0808">Transferase</keyword>
<dbReference type="GO" id="GO:0016773">
    <property type="term" value="F:phosphotransferase activity, alcohol group as acceptor"/>
    <property type="evidence" value="ECO:0007669"/>
    <property type="project" value="InterPro"/>
</dbReference>
<evidence type="ECO:0000259" key="5">
    <source>
        <dbReference type="Pfam" id="PF00370"/>
    </source>
</evidence>
<gene>
    <name evidence="7" type="ORF">HBA54_05625</name>
</gene>
<keyword evidence="3 4" id="KW-0418">Kinase</keyword>